<dbReference type="Gene3D" id="3.60.10.10">
    <property type="entry name" value="Endonuclease/exonuclease/phosphatase"/>
    <property type="match status" value="1"/>
</dbReference>
<dbReference type="GO" id="GO:0016020">
    <property type="term" value="C:membrane"/>
    <property type="evidence" value="ECO:0007669"/>
    <property type="project" value="TreeGrafter"/>
</dbReference>
<feature type="domain" description="SAC" evidence="6">
    <location>
        <begin position="147"/>
        <end position="502"/>
    </location>
</feature>
<evidence type="ECO:0000256" key="1">
    <source>
        <dbReference type="ARBA" id="ARBA00008943"/>
    </source>
</evidence>
<dbReference type="SUPFAM" id="SSF56219">
    <property type="entry name" value="DNase I-like"/>
    <property type="match status" value="1"/>
</dbReference>
<accession>A0A1L0BJN0</accession>
<dbReference type="InterPro" id="IPR002013">
    <property type="entry name" value="SAC_dom"/>
</dbReference>
<evidence type="ECO:0000256" key="3">
    <source>
        <dbReference type="ARBA" id="ARBA00013044"/>
    </source>
</evidence>
<proteinExistence type="inferred from homology"/>
<feature type="compositionally biased region" description="Low complexity" evidence="5">
    <location>
        <begin position="1074"/>
        <end position="1111"/>
    </location>
</feature>
<evidence type="ECO:0000256" key="2">
    <source>
        <dbReference type="ARBA" id="ARBA00009678"/>
    </source>
</evidence>
<dbReference type="InterPro" id="IPR036691">
    <property type="entry name" value="Endo/exonu/phosph_ase_sf"/>
</dbReference>
<feature type="compositionally biased region" description="Low complexity" evidence="5">
    <location>
        <begin position="983"/>
        <end position="996"/>
    </location>
</feature>
<dbReference type="OrthoDB" id="405996at2759"/>
<feature type="compositionally biased region" description="Low complexity" evidence="5">
    <location>
        <begin position="957"/>
        <end position="969"/>
    </location>
</feature>
<evidence type="ECO:0000313" key="7">
    <source>
        <dbReference type="EMBL" id="SGZ51569.1"/>
    </source>
</evidence>
<dbReference type="AlphaFoldDB" id="A0A1L0BJN0"/>
<keyword evidence="8" id="KW-1185">Reference proteome</keyword>
<evidence type="ECO:0000256" key="4">
    <source>
        <dbReference type="ARBA" id="ARBA00022801"/>
    </source>
</evidence>
<protein>
    <recommendedName>
        <fullName evidence="3">phosphoinositide 5-phosphatase</fullName>
        <ecNumber evidence="3">3.1.3.36</ecNumber>
    </recommendedName>
</protein>
<dbReference type="GO" id="GO:0005737">
    <property type="term" value="C:cytoplasm"/>
    <property type="evidence" value="ECO:0007669"/>
    <property type="project" value="TreeGrafter"/>
</dbReference>
<reference evidence="7 8" key="1">
    <citation type="submission" date="2016-10" db="EMBL/GenBank/DDBJ databases">
        <authorList>
            <person name="de Groot N.N."/>
        </authorList>
    </citation>
    <scope>NUCLEOTIDE SEQUENCE [LARGE SCALE GENOMIC DNA]</scope>
    <source>
        <strain evidence="7 8">CBS 141442</strain>
    </source>
</reference>
<dbReference type="InterPro" id="IPR046985">
    <property type="entry name" value="IP5"/>
</dbReference>
<feature type="compositionally biased region" description="Low complexity" evidence="5">
    <location>
        <begin position="1053"/>
        <end position="1064"/>
    </location>
</feature>
<feature type="compositionally biased region" description="Low complexity" evidence="5">
    <location>
        <begin position="1012"/>
        <end position="1024"/>
    </location>
</feature>
<keyword evidence="4" id="KW-0378">Hydrolase</keyword>
<dbReference type="GO" id="GO:0043813">
    <property type="term" value="F:phosphatidylinositol-3,5-bisphosphate 5-phosphatase activity"/>
    <property type="evidence" value="ECO:0007669"/>
    <property type="project" value="TreeGrafter"/>
</dbReference>
<comment type="similarity">
    <text evidence="2">In the central section; belongs to the inositol 1,4,5-trisphosphate 5-phosphatase family.</text>
</comment>
<name>A0A1L0BJN0_9ASCO</name>
<feature type="compositionally biased region" description="Low complexity" evidence="5">
    <location>
        <begin position="922"/>
        <end position="938"/>
    </location>
</feature>
<dbReference type="EMBL" id="LT635758">
    <property type="protein sequence ID" value="SGZ51569.1"/>
    <property type="molecule type" value="Genomic_DNA"/>
</dbReference>
<dbReference type="PANTHER" id="PTHR11200">
    <property type="entry name" value="INOSITOL 5-PHOSPHATASE"/>
    <property type="match status" value="1"/>
</dbReference>
<dbReference type="InterPro" id="IPR000300">
    <property type="entry name" value="IPPc"/>
</dbReference>
<dbReference type="GO" id="GO:0004439">
    <property type="term" value="F:phosphatidylinositol-4,5-bisphosphate 5-phosphatase activity"/>
    <property type="evidence" value="ECO:0007669"/>
    <property type="project" value="UniProtKB-EC"/>
</dbReference>
<dbReference type="PROSITE" id="PS50275">
    <property type="entry name" value="SAC"/>
    <property type="match status" value="1"/>
</dbReference>
<evidence type="ECO:0000259" key="6">
    <source>
        <dbReference type="PROSITE" id="PS50275"/>
    </source>
</evidence>
<dbReference type="SMART" id="SM00128">
    <property type="entry name" value="IPPc"/>
    <property type="match status" value="1"/>
</dbReference>
<dbReference type="EC" id="3.1.3.36" evidence="3"/>
<dbReference type="Pfam" id="PF22669">
    <property type="entry name" value="Exo_endo_phos2"/>
    <property type="match status" value="1"/>
</dbReference>
<comment type="similarity">
    <text evidence="1">Belongs to the synaptojanin family.</text>
</comment>
<evidence type="ECO:0000256" key="5">
    <source>
        <dbReference type="SAM" id="MobiDB-lite"/>
    </source>
</evidence>
<dbReference type="GO" id="GO:0046856">
    <property type="term" value="P:phosphatidylinositol dephosphorylation"/>
    <property type="evidence" value="ECO:0007669"/>
    <property type="project" value="InterPro"/>
</dbReference>
<evidence type="ECO:0000313" key="8">
    <source>
        <dbReference type="Proteomes" id="UP000182334"/>
    </source>
</evidence>
<dbReference type="Proteomes" id="UP000182334">
    <property type="component" value="Chromosome III"/>
</dbReference>
<organism evidence="7 8">
    <name type="scientific">Sungouiella intermedia</name>
    <dbReference type="NCBI Taxonomy" id="45354"/>
    <lineage>
        <taxon>Eukaryota</taxon>
        <taxon>Fungi</taxon>
        <taxon>Dikarya</taxon>
        <taxon>Ascomycota</taxon>
        <taxon>Saccharomycotina</taxon>
        <taxon>Pichiomycetes</taxon>
        <taxon>Metschnikowiaceae</taxon>
        <taxon>Sungouiella</taxon>
    </lineage>
</organism>
<dbReference type="PANTHER" id="PTHR11200:SF257">
    <property type="entry name" value="PHOSPHOINOSITIDE 5-PHOSPHATASE"/>
    <property type="match status" value="1"/>
</dbReference>
<dbReference type="STRING" id="45354.A0A1L0BJN0"/>
<feature type="region of interest" description="Disordered" evidence="5">
    <location>
        <begin position="919"/>
        <end position="1141"/>
    </location>
</feature>
<dbReference type="Pfam" id="PF02383">
    <property type="entry name" value="Syja_N"/>
    <property type="match status" value="1"/>
</dbReference>
<sequence>MKVYLCEEPRTIAVVSDTHALTFRQPEQSPDSTASAPVSLEIEPNSHISASQKYKLLINREIHGCLGLINVANLTYLAVITGAMTDVAFPVAYESINKIFAVEFISLTSNDWDYVNLDSNGMPVETSADPEDFDPNLPRAPHPCFELKKLLSNGSFYFSNDFDLTSLLQNRGIDKAKLGEGSVSDDVPHINLQHYQEQYMWNSYLMEELIKFRSTLDPFAVDTLNKNRFMTTVIRGFAKSMSLGSRGDTITIVSKQSWKRAGTRFNARGIDDDGNVANFVETEFIYNNISMQQVFSFTQIRGSVPAFWEQDSALINPKITITRSQGATQASFDKHFDEICQRYGVCHIVNLLSKTKTQEVEVLRRYEDLLSHSDHKDGVSYSAFDFHAETKQLSGGFAGASKILPQLYDSLETFGWFNFDVEQNEVVTRQDGVFRVNCLDCLDRTNLIEQVICQCVMEHIIKNQSLTHSNLPRDRFRLEEILSRHNTLWADNGDAISQIYTGTNALKSSFSRSGKMNLAGALSDVTKSVSRMYQNTFVDLKKQSTIDLLLGKSGRLSVPVKIYDPSNEYVTEQLRRVESEYTTRKEISIFVGTFNVNAATPGPHIDLVNFLFPPENSTHGCADIYAIGLQELIELNAGSILASDTSKPGQWAALLERQLNSQQEKYLLLRTEAIASMAVFFFVKSSQIDKVTQVAGSSKKTGLGGITANKGACAVRFDFGSTTFAFITSHLAAGVNATVERHNDYTSIMQGLTFPRSYTISDHDHIIWFGDLNYRINIPNDQCRSLVESGAFDELIEVDQLKNEMRLKGGSFYGFKENPVKFYPTYKFDKGTSDYDTSEKQRVPSWTDRVLYRSLDPKSLHQLNYNAVMDIFVSDHKPVYATFKSKVKFVDEKKKFALAGRFYRTYKAENGESTSLIDFNNGSDTSGSVTSPGSSFSSEALSELNLLDEPSPRLPPRRSTVSTVNTTPRRVPPPPMSRKTFTSSNSSSGNISSQSNGAKLPRQLPPVPVQFQNQSLELSSSQSLATSVTPPPPPPSRKIPGHNFAFNSAPLVPSNSSTPRNSSPVGESKPHSSPLKPLKPAKPLALTAAKWDMPATSAPRPASAEPEASSRPTPPPSRTASTTPKDTPGRAMAEWKPLVPQ</sequence>
<gene>
    <name evidence="7" type="ORF">SAMEA4029010_CIC11G00000001467</name>
</gene>